<feature type="region of interest" description="Disordered" evidence="5">
    <location>
        <begin position="1"/>
        <end position="32"/>
    </location>
</feature>
<evidence type="ECO:0000256" key="4">
    <source>
        <dbReference type="PROSITE-ProRule" id="PRU00723"/>
    </source>
</evidence>
<keyword evidence="3 4" id="KW-0862">Zinc</keyword>
<feature type="compositionally biased region" description="Polar residues" evidence="5">
    <location>
        <begin position="394"/>
        <end position="411"/>
    </location>
</feature>
<organism evidence="8 9">
    <name type="scientific">Turnera subulata</name>
    <dbReference type="NCBI Taxonomy" id="218843"/>
    <lineage>
        <taxon>Eukaryota</taxon>
        <taxon>Viridiplantae</taxon>
        <taxon>Streptophyta</taxon>
        <taxon>Embryophyta</taxon>
        <taxon>Tracheophyta</taxon>
        <taxon>Spermatophyta</taxon>
        <taxon>Magnoliopsida</taxon>
        <taxon>eudicotyledons</taxon>
        <taxon>Gunneridae</taxon>
        <taxon>Pentapetalae</taxon>
        <taxon>rosids</taxon>
        <taxon>fabids</taxon>
        <taxon>Malpighiales</taxon>
        <taxon>Passifloraceae</taxon>
        <taxon>Turnera</taxon>
    </lineage>
</organism>
<feature type="region of interest" description="Disordered" evidence="5">
    <location>
        <begin position="303"/>
        <end position="411"/>
    </location>
</feature>
<evidence type="ECO:0000259" key="7">
    <source>
        <dbReference type="PROSITE" id="PS50829"/>
    </source>
</evidence>
<feature type="region of interest" description="Disordered" evidence="5">
    <location>
        <begin position="708"/>
        <end position="893"/>
    </location>
</feature>
<dbReference type="InterPro" id="IPR000571">
    <property type="entry name" value="Znf_CCCH"/>
</dbReference>
<accession>A0A9Q0GIR3</accession>
<feature type="compositionally biased region" description="Polar residues" evidence="5">
    <location>
        <begin position="807"/>
        <end position="840"/>
    </location>
</feature>
<dbReference type="EMBL" id="JAKUCV010000134">
    <property type="protein sequence ID" value="KAJ4851089.1"/>
    <property type="molecule type" value="Genomic_DNA"/>
</dbReference>
<evidence type="ECO:0000256" key="1">
    <source>
        <dbReference type="ARBA" id="ARBA00022723"/>
    </source>
</evidence>
<sequence length="916" mass="98357">MDPSNESDEDATKKQGGHLRPKSSVDGRTGVELNSALKAGDVSGNIGSCEQSSLDTTCKQSQNIVTTTYADRDGTTLVHERLNDTRRQAGEELDLNDQYQYTQKNLVGLVGSVSGDCHTEAVVRFESLSGVSSPALPAASAGQELSVSDVETDKLWHYQDPYGKVQGPFSMMQLRKWSTSGLFPLDLRVWRITDKQDDSILLTDALVGRFHKDLSMQRSDFSELQESMVASNDVDKRLDGSSQITDGTCVGNKNADDSLKSVQNDESIHFNGDDERARSNERYSHSSSWTTLVDVAISSHVLTQSPSQGWETSKSGKSSSDQPEICGSVASPSTSGKVCETPSPPVRNDHLEEKLSSSPNNLNENSLKTIKDRSNIRETDEKRAESDSSSQSSGQNWRQPIKDSSSGWDSNSGFVSAAKSVETSDLNQGIDFSDLPSPTPNGNHEGLKEHADTNKQSAPSTVAVLDSGPTWSTASSSVVGRGQVPEIAHEWGGSMTPSRPPAEEWDSNLVSASSLKPTEGASDHTTTATPESGQLTHSPPTHPVIDASSWPLEPEFCSLADESVSDLLAEVEAMESLNGMPSPTSKMRCVEDLGQCSDNDCFSPVEGFCPTPEPGKSDALSSTGDIPMSSQLTVADDRLQLCHIPSQPVVTDGLCQMPSQLPLTDQQLMLSRMPSRPTVTAELLGASQMPSPPTTLTDEALKVSHTVTHKPRTSFSSHSCSSAEGEGDRKLSEASVNQWERGSERQPPAASTAKRETDTEFQPPIASTAGQGGSVSNVQRPALSAANASWGTMKGNTNTPLDGAAHSKTNMVWGTNHGTIQNHASANSATSAGNPGNWGNQPRYGGDRTSGPRDHRNYYQGRDSVFGRDRSWNKQPLFGGGNGGGSQRHPPKGQRVCKFYESGYCKKGASCSYWHP</sequence>
<keyword evidence="1 4" id="KW-0479">Metal-binding</keyword>
<feature type="region of interest" description="Disordered" evidence="5">
    <location>
        <begin position="425"/>
        <end position="482"/>
    </location>
</feature>
<dbReference type="OrthoDB" id="6415790at2759"/>
<dbReference type="CDD" id="cd00072">
    <property type="entry name" value="GYF"/>
    <property type="match status" value="1"/>
</dbReference>
<evidence type="ECO:0000313" key="9">
    <source>
        <dbReference type="Proteomes" id="UP001141552"/>
    </source>
</evidence>
<dbReference type="SUPFAM" id="SSF55277">
    <property type="entry name" value="GYF domain"/>
    <property type="match status" value="1"/>
</dbReference>
<proteinExistence type="predicted"/>
<dbReference type="SMART" id="SM00444">
    <property type="entry name" value="GYF"/>
    <property type="match status" value="1"/>
</dbReference>
<dbReference type="PROSITE" id="PS50829">
    <property type="entry name" value="GYF"/>
    <property type="match status" value="1"/>
</dbReference>
<feature type="compositionally biased region" description="Polar residues" evidence="5">
    <location>
        <begin position="713"/>
        <end position="722"/>
    </location>
</feature>
<feature type="compositionally biased region" description="Polar residues" evidence="5">
    <location>
        <begin position="523"/>
        <end position="539"/>
    </location>
</feature>
<feature type="domain" description="C3H1-type" evidence="6">
    <location>
        <begin position="891"/>
        <end position="916"/>
    </location>
</feature>
<evidence type="ECO:0000256" key="3">
    <source>
        <dbReference type="ARBA" id="ARBA00022833"/>
    </source>
</evidence>
<dbReference type="InterPro" id="IPR035445">
    <property type="entry name" value="GYF-like_dom_sf"/>
</dbReference>
<evidence type="ECO:0000259" key="6">
    <source>
        <dbReference type="PROSITE" id="PS50103"/>
    </source>
</evidence>
<evidence type="ECO:0000256" key="5">
    <source>
        <dbReference type="SAM" id="MobiDB-lite"/>
    </source>
</evidence>
<dbReference type="PANTHER" id="PTHR46695">
    <property type="entry name" value="ZINC FINGER CCCH DOMAIN-CONTAINING PROTEIN 44-RELATED"/>
    <property type="match status" value="1"/>
</dbReference>
<dbReference type="InterPro" id="IPR036855">
    <property type="entry name" value="Znf_CCCH_sf"/>
</dbReference>
<feature type="region of interest" description="Disordered" evidence="5">
    <location>
        <begin position="514"/>
        <end position="548"/>
    </location>
</feature>
<feature type="compositionally biased region" description="Low complexity" evidence="5">
    <location>
        <begin position="356"/>
        <end position="368"/>
    </location>
</feature>
<comment type="caution">
    <text evidence="8">The sequence shown here is derived from an EMBL/GenBank/DDBJ whole genome shotgun (WGS) entry which is preliminary data.</text>
</comment>
<feature type="compositionally biased region" description="Polar residues" evidence="5">
    <location>
        <begin position="469"/>
        <end position="478"/>
    </location>
</feature>
<dbReference type="SUPFAM" id="SSF90229">
    <property type="entry name" value="CCCH zinc finger"/>
    <property type="match status" value="1"/>
</dbReference>
<reference evidence="8" key="2">
    <citation type="journal article" date="2023" name="Plants (Basel)">
        <title>Annotation of the Turnera subulata (Passifloraceae) Draft Genome Reveals the S-Locus Evolved after the Divergence of Turneroideae from Passifloroideae in a Stepwise Manner.</title>
        <authorList>
            <person name="Henning P.M."/>
            <person name="Roalson E.H."/>
            <person name="Mir W."/>
            <person name="McCubbin A.G."/>
            <person name="Shore J.S."/>
        </authorList>
    </citation>
    <scope>NUCLEOTIDE SEQUENCE</scope>
    <source>
        <strain evidence="8">F60SS</strain>
    </source>
</reference>
<feature type="domain" description="GYF" evidence="7">
    <location>
        <begin position="153"/>
        <end position="207"/>
    </location>
</feature>
<gene>
    <name evidence="8" type="ORF">Tsubulata_016165</name>
</gene>
<dbReference type="GO" id="GO:0008270">
    <property type="term" value="F:zinc ion binding"/>
    <property type="evidence" value="ECO:0007669"/>
    <property type="project" value="UniProtKB-KW"/>
</dbReference>
<dbReference type="Proteomes" id="UP001141552">
    <property type="component" value="Unassembled WGS sequence"/>
</dbReference>
<evidence type="ECO:0000313" key="8">
    <source>
        <dbReference type="EMBL" id="KAJ4851089.1"/>
    </source>
</evidence>
<dbReference type="Pfam" id="PF02213">
    <property type="entry name" value="GYF"/>
    <property type="match status" value="1"/>
</dbReference>
<feature type="zinc finger region" description="C3H1-type" evidence="4">
    <location>
        <begin position="891"/>
        <end position="916"/>
    </location>
</feature>
<keyword evidence="9" id="KW-1185">Reference proteome</keyword>
<feature type="compositionally biased region" description="Polar residues" evidence="5">
    <location>
        <begin position="303"/>
        <end position="322"/>
    </location>
</feature>
<protein>
    <recommendedName>
        <fullName evidence="10">C3H1-type domain-containing protein</fullName>
    </recommendedName>
</protein>
<dbReference type="InterPro" id="IPR003169">
    <property type="entry name" value="GYF"/>
</dbReference>
<feature type="region of interest" description="Disordered" evidence="5">
    <location>
        <begin position="232"/>
        <end position="264"/>
    </location>
</feature>
<dbReference type="PROSITE" id="PS50103">
    <property type="entry name" value="ZF_C3H1"/>
    <property type="match status" value="1"/>
</dbReference>
<reference evidence="8" key="1">
    <citation type="submission" date="2022-02" db="EMBL/GenBank/DDBJ databases">
        <authorList>
            <person name="Henning P.M."/>
            <person name="McCubbin A.G."/>
            <person name="Shore J.S."/>
        </authorList>
    </citation>
    <scope>NUCLEOTIDE SEQUENCE</scope>
    <source>
        <strain evidence="8">F60SS</strain>
        <tissue evidence="8">Leaves</tissue>
    </source>
</reference>
<dbReference type="PANTHER" id="PTHR46695:SF4">
    <property type="entry name" value="ZINC FINGER CCCH DOMAIN-CONTAINING PROTEIN 44"/>
    <property type="match status" value="1"/>
</dbReference>
<keyword evidence="2 4" id="KW-0863">Zinc-finger</keyword>
<name>A0A9Q0GIR3_9ROSI</name>
<dbReference type="AlphaFoldDB" id="A0A9Q0GIR3"/>
<dbReference type="Gene3D" id="3.30.1490.40">
    <property type="match status" value="1"/>
</dbReference>
<feature type="compositionally biased region" description="Basic and acidic residues" evidence="5">
    <location>
        <begin position="369"/>
        <end position="386"/>
    </location>
</feature>
<feature type="compositionally biased region" description="Polar residues" evidence="5">
    <location>
        <begin position="786"/>
        <end position="800"/>
    </location>
</feature>
<evidence type="ECO:0000256" key="2">
    <source>
        <dbReference type="ARBA" id="ARBA00022771"/>
    </source>
</evidence>
<evidence type="ECO:0008006" key="10">
    <source>
        <dbReference type="Google" id="ProtNLM"/>
    </source>
</evidence>